<evidence type="ECO:0000256" key="11">
    <source>
        <dbReference type="SAM" id="Phobius"/>
    </source>
</evidence>
<keyword evidence="14" id="KW-0969">Cilium</keyword>
<dbReference type="RefSeq" id="WP_013120410.1">
    <property type="nucleotide sequence ID" value="NC_014152.1"/>
</dbReference>
<gene>
    <name evidence="14" type="ordered locus">TherJR_1542</name>
</gene>
<dbReference type="InterPro" id="IPR000067">
    <property type="entry name" value="FlgMring_FliF"/>
</dbReference>
<evidence type="ECO:0000256" key="3">
    <source>
        <dbReference type="ARBA" id="ARBA00007971"/>
    </source>
</evidence>
<keyword evidence="8 9" id="KW-0975">Bacterial flagellum</keyword>
<dbReference type="OrthoDB" id="9807026at2"/>
<keyword evidence="15" id="KW-1185">Reference proteome</keyword>
<dbReference type="InterPro" id="IPR045851">
    <property type="entry name" value="AMP-bd_C_sf"/>
</dbReference>
<dbReference type="KEGG" id="tjr:TherJR_1542"/>
<dbReference type="eggNOG" id="COG1766">
    <property type="taxonomic scope" value="Bacteria"/>
</dbReference>
<keyword evidence="14" id="KW-0282">Flagellum</keyword>
<comment type="function">
    <text evidence="9">The M ring may be actively involved in energy transduction.</text>
</comment>
<dbReference type="AlphaFoldDB" id="D5XFH4"/>
<evidence type="ECO:0000256" key="5">
    <source>
        <dbReference type="ARBA" id="ARBA00022692"/>
    </source>
</evidence>
<keyword evidence="5 11" id="KW-0812">Transmembrane</keyword>
<proteinExistence type="inferred from homology"/>
<dbReference type="GO" id="GO:0005886">
    <property type="term" value="C:plasma membrane"/>
    <property type="evidence" value="ECO:0007669"/>
    <property type="project" value="UniProtKB-SubCell"/>
</dbReference>
<comment type="subcellular location">
    <subcellularLocation>
        <location evidence="1 9">Bacterial flagellum basal body</location>
    </subcellularLocation>
    <subcellularLocation>
        <location evidence="2">Cell membrane</location>
        <topology evidence="2">Multi-pass membrane protein</topology>
    </subcellularLocation>
</comment>
<dbReference type="InterPro" id="IPR013556">
    <property type="entry name" value="Flag_M-ring_C"/>
</dbReference>
<protein>
    <recommendedName>
        <fullName evidence="9">Flagellar M-ring protein</fullName>
    </recommendedName>
</protein>
<reference evidence="14 15" key="1">
    <citation type="submission" date="2010-05" db="EMBL/GenBank/DDBJ databases">
        <title>Complete sequence of Thermincola sp. JR.</title>
        <authorList>
            <consortium name="US DOE Joint Genome Institute"/>
            <person name="Lucas S."/>
            <person name="Copeland A."/>
            <person name="Lapidus A."/>
            <person name="Cheng J.-F."/>
            <person name="Bruce D."/>
            <person name="Goodwin L."/>
            <person name="Pitluck S."/>
            <person name="Chertkov O."/>
            <person name="Detter J.C."/>
            <person name="Han C."/>
            <person name="Tapia R."/>
            <person name="Land M."/>
            <person name="Hauser L."/>
            <person name="Kyrpides N."/>
            <person name="Mikhailova N."/>
            <person name="Hazen T.C."/>
            <person name="Woyke T."/>
        </authorList>
    </citation>
    <scope>NUCLEOTIDE SEQUENCE [LARGE SCALE GENOMIC DNA]</scope>
    <source>
        <strain evidence="14 15">JR</strain>
    </source>
</reference>
<evidence type="ECO:0000313" key="14">
    <source>
        <dbReference type="EMBL" id="ADG82395.1"/>
    </source>
</evidence>
<keyword evidence="7 11" id="KW-0472">Membrane</keyword>
<feature type="transmembrane region" description="Helical" evidence="11">
    <location>
        <begin position="25"/>
        <end position="45"/>
    </location>
</feature>
<organism evidence="14 15">
    <name type="scientific">Thermincola potens (strain JR)</name>
    <dbReference type="NCBI Taxonomy" id="635013"/>
    <lineage>
        <taxon>Bacteria</taxon>
        <taxon>Bacillati</taxon>
        <taxon>Bacillota</taxon>
        <taxon>Clostridia</taxon>
        <taxon>Eubacteriales</taxon>
        <taxon>Thermincolaceae</taxon>
        <taxon>Thermincola</taxon>
    </lineage>
</organism>
<evidence type="ECO:0000256" key="7">
    <source>
        <dbReference type="ARBA" id="ARBA00023136"/>
    </source>
</evidence>
<dbReference type="PIRSF" id="PIRSF004862">
    <property type="entry name" value="FliF"/>
    <property type="match status" value="1"/>
</dbReference>
<feature type="domain" description="Flagellar M-ring C-terminal" evidence="13">
    <location>
        <begin position="257"/>
        <end position="404"/>
    </location>
</feature>
<keyword evidence="6 11" id="KW-1133">Transmembrane helix</keyword>
<dbReference type="InterPro" id="IPR043427">
    <property type="entry name" value="YscJ/FliF"/>
</dbReference>
<dbReference type="HOGENOM" id="CLU_028108_2_0_9"/>
<dbReference type="GO" id="GO:0003774">
    <property type="term" value="F:cytoskeletal motor activity"/>
    <property type="evidence" value="ECO:0007669"/>
    <property type="project" value="InterPro"/>
</dbReference>
<dbReference type="Proteomes" id="UP000002377">
    <property type="component" value="Chromosome"/>
</dbReference>
<feature type="compositionally biased region" description="Polar residues" evidence="10">
    <location>
        <begin position="305"/>
        <end position="315"/>
    </location>
</feature>
<dbReference type="InterPro" id="IPR006182">
    <property type="entry name" value="FliF_N_dom"/>
</dbReference>
<evidence type="ECO:0000259" key="13">
    <source>
        <dbReference type="Pfam" id="PF08345"/>
    </source>
</evidence>
<evidence type="ECO:0000259" key="12">
    <source>
        <dbReference type="Pfam" id="PF01514"/>
    </source>
</evidence>
<dbReference type="PANTHER" id="PTHR30046:SF0">
    <property type="entry name" value="FLAGELLAR M-RING PROTEIN"/>
    <property type="match status" value="1"/>
</dbReference>
<evidence type="ECO:0000256" key="6">
    <source>
        <dbReference type="ARBA" id="ARBA00022989"/>
    </source>
</evidence>
<comment type="similarity">
    <text evidence="3 9">Belongs to the FliF family.</text>
</comment>
<dbReference type="PRINTS" id="PR01009">
    <property type="entry name" value="FLGMRINGFLIF"/>
</dbReference>
<evidence type="ECO:0000256" key="10">
    <source>
        <dbReference type="SAM" id="MobiDB-lite"/>
    </source>
</evidence>
<name>D5XFH4_THEPJ</name>
<evidence type="ECO:0000256" key="8">
    <source>
        <dbReference type="ARBA" id="ARBA00023143"/>
    </source>
</evidence>
<evidence type="ECO:0000256" key="1">
    <source>
        <dbReference type="ARBA" id="ARBA00004117"/>
    </source>
</evidence>
<sequence>MGEYLLQLKTKIVGLWNNMTRNQKIVIIVSALFLVGTLAVLVRGATRPDYAPLFTQLDPQDAGKTVEWLKENKIPYQLADGGTTILVPSKDVDQTRISLSSEGYPTGGVVGFEAFDQTKFGETDTDRRARFIRALQGELTRTIERFSEVDKARVHIVLPEPSLFLEEQKNATAAVWLQLKPTKTLDENQVKGLVKLVANSVEGLSPENVTVVDMNGNILSESLDFSKEAQQQKLSMTQLEIQKTFQADLQRSLQSMLEKVVGIGKVVCRVRAELDFDQIQKKTENYGDKHVLSEQKTEQSSSSSNTATPQNTPGTAGNIPGYVATGGNSNSQSSSSDVVRNYVHDKEETVQTVAPGSVKRLSVSVMIDKAINQQQQKAIEEAVVNAAGINRDRGDQVSVIGMPFNTEYQQEMAREMAQADRKQTIILFGSLGAVLLLIIVAVILRVRMLKKEQLEELGEIATTPLPLKAMEEIIEIEEKELTPEEKEKIRIKEQVEKVAGENPADVAQLLKTWLAEE</sequence>
<evidence type="ECO:0000313" key="15">
    <source>
        <dbReference type="Proteomes" id="UP000002377"/>
    </source>
</evidence>
<dbReference type="EMBL" id="CP002028">
    <property type="protein sequence ID" value="ADG82395.1"/>
    <property type="molecule type" value="Genomic_DNA"/>
</dbReference>
<dbReference type="Pfam" id="PF08345">
    <property type="entry name" value="YscJ_FliF_C"/>
    <property type="match status" value="1"/>
</dbReference>
<feature type="transmembrane region" description="Helical" evidence="11">
    <location>
        <begin position="425"/>
        <end position="444"/>
    </location>
</feature>
<feature type="region of interest" description="Disordered" evidence="10">
    <location>
        <begin position="287"/>
        <end position="339"/>
    </location>
</feature>
<dbReference type="PANTHER" id="PTHR30046">
    <property type="entry name" value="FLAGELLAR M-RING PROTEIN"/>
    <property type="match status" value="1"/>
</dbReference>
<feature type="domain" description="Flagellar M-ring N-terminal" evidence="12">
    <location>
        <begin position="46"/>
        <end position="220"/>
    </location>
</feature>
<dbReference type="GO" id="GO:0009431">
    <property type="term" value="C:bacterial-type flagellum basal body, MS ring"/>
    <property type="evidence" value="ECO:0007669"/>
    <property type="project" value="InterPro"/>
</dbReference>
<evidence type="ECO:0000256" key="4">
    <source>
        <dbReference type="ARBA" id="ARBA00022475"/>
    </source>
</evidence>
<dbReference type="Pfam" id="PF01514">
    <property type="entry name" value="YscJ_FliF"/>
    <property type="match status" value="1"/>
</dbReference>
<evidence type="ECO:0000256" key="9">
    <source>
        <dbReference type="PIRNR" id="PIRNR004862"/>
    </source>
</evidence>
<dbReference type="Gene3D" id="3.30.300.30">
    <property type="match status" value="1"/>
</dbReference>
<accession>D5XFH4</accession>
<dbReference type="STRING" id="635013.TherJR_1542"/>
<keyword evidence="14" id="KW-0966">Cell projection</keyword>
<keyword evidence="4" id="KW-1003">Cell membrane</keyword>
<dbReference type="GO" id="GO:0071973">
    <property type="term" value="P:bacterial-type flagellum-dependent cell motility"/>
    <property type="evidence" value="ECO:0007669"/>
    <property type="project" value="InterPro"/>
</dbReference>
<dbReference type="NCBIfam" id="TIGR00206">
    <property type="entry name" value="fliF"/>
    <property type="match status" value="1"/>
</dbReference>
<evidence type="ECO:0000256" key="2">
    <source>
        <dbReference type="ARBA" id="ARBA00004651"/>
    </source>
</evidence>
<feature type="compositionally biased region" description="Basic and acidic residues" evidence="10">
    <location>
        <begin position="287"/>
        <end position="297"/>
    </location>
</feature>